<gene>
    <name evidence="1" type="ORF">JOF43_003775</name>
</gene>
<reference evidence="1 2" key="1">
    <citation type="submission" date="2021-03" db="EMBL/GenBank/DDBJ databases">
        <title>Sequencing the genomes of 1000 actinobacteria strains.</title>
        <authorList>
            <person name="Klenk H.-P."/>
        </authorList>
    </citation>
    <scope>NUCLEOTIDE SEQUENCE [LARGE SCALE GENOMIC DNA]</scope>
    <source>
        <strain evidence="1 2">DSM 14566</strain>
    </source>
</reference>
<name>A0ABS4X633_9MICO</name>
<accession>A0ABS4X633</accession>
<protein>
    <submittedName>
        <fullName evidence="1">Uncharacterized protein</fullName>
    </submittedName>
</protein>
<evidence type="ECO:0000313" key="1">
    <source>
        <dbReference type="EMBL" id="MBP2383786.1"/>
    </source>
</evidence>
<organism evidence="1 2">
    <name type="scientific">Brachybacterium sacelli</name>
    <dbReference type="NCBI Taxonomy" id="173364"/>
    <lineage>
        <taxon>Bacteria</taxon>
        <taxon>Bacillati</taxon>
        <taxon>Actinomycetota</taxon>
        <taxon>Actinomycetes</taxon>
        <taxon>Micrococcales</taxon>
        <taxon>Dermabacteraceae</taxon>
        <taxon>Brachybacterium</taxon>
    </lineage>
</organism>
<comment type="caution">
    <text evidence="1">The sequence shown here is derived from an EMBL/GenBank/DDBJ whole genome shotgun (WGS) entry which is preliminary data.</text>
</comment>
<evidence type="ECO:0000313" key="2">
    <source>
        <dbReference type="Proteomes" id="UP001519290"/>
    </source>
</evidence>
<dbReference type="EMBL" id="JAGIOD010000002">
    <property type="protein sequence ID" value="MBP2383786.1"/>
    <property type="molecule type" value="Genomic_DNA"/>
</dbReference>
<sequence>MDSPWKAEMCQILHSHDDVQARALLDEFLLQHEVEISRVIKRAQRIAHLDYKDKETAFSYFGQALMQMIQNRWRAKNAATGTSQVFN</sequence>
<dbReference type="Proteomes" id="UP001519290">
    <property type="component" value="Unassembled WGS sequence"/>
</dbReference>
<proteinExistence type="predicted"/>
<keyword evidence="2" id="KW-1185">Reference proteome</keyword>
<dbReference type="RefSeq" id="WP_209904620.1">
    <property type="nucleotide sequence ID" value="NZ_BAAAJW010000017.1"/>
</dbReference>